<organism evidence="1 2">
    <name type="scientific">Chara braunii</name>
    <name type="common">Braun's stonewort</name>
    <dbReference type="NCBI Taxonomy" id="69332"/>
    <lineage>
        <taxon>Eukaryota</taxon>
        <taxon>Viridiplantae</taxon>
        <taxon>Streptophyta</taxon>
        <taxon>Charophyceae</taxon>
        <taxon>Charales</taxon>
        <taxon>Characeae</taxon>
        <taxon>Chara</taxon>
    </lineage>
</organism>
<proteinExistence type="predicted"/>
<evidence type="ECO:0000313" key="2">
    <source>
        <dbReference type="Proteomes" id="UP000265515"/>
    </source>
</evidence>
<protein>
    <submittedName>
        <fullName evidence="1">Uncharacterized protein</fullName>
    </submittedName>
</protein>
<comment type="caution">
    <text evidence="1">The sequence shown here is derived from an EMBL/GenBank/DDBJ whole genome shotgun (WGS) entry which is preliminary data.</text>
</comment>
<sequence length="67" mass="7544">MMRRNTKCREGRRTCDEIMPHEEGGGRRGSGHGGGVEMRICDWRREEAEWAWGRGGILSPSEGCVLP</sequence>
<accession>A0A388LPD8</accession>
<dbReference type="Gramene" id="GBG84141">
    <property type="protein sequence ID" value="GBG84141"/>
    <property type="gene ID" value="CBR_g38115"/>
</dbReference>
<keyword evidence="2" id="KW-1185">Reference proteome</keyword>
<gene>
    <name evidence="1" type="ORF">CBR_g38115</name>
</gene>
<dbReference type="AlphaFoldDB" id="A0A388LPD8"/>
<dbReference type="Proteomes" id="UP000265515">
    <property type="component" value="Unassembled WGS sequence"/>
</dbReference>
<name>A0A388LPD8_CHABU</name>
<reference evidence="1 2" key="1">
    <citation type="journal article" date="2018" name="Cell">
        <title>The Chara Genome: Secondary Complexity and Implications for Plant Terrestrialization.</title>
        <authorList>
            <person name="Nishiyama T."/>
            <person name="Sakayama H."/>
            <person name="Vries J.D."/>
            <person name="Buschmann H."/>
            <person name="Saint-Marcoux D."/>
            <person name="Ullrich K.K."/>
            <person name="Haas F.B."/>
            <person name="Vanderstraeten L."/>
            <person name="Becker D."/>
            <person name="Lang D."/>
            <person name="Vosolsobe S."/>
            <person name="Rombauts S."/>
            <person name="Wilhelmsson P.K.I."/>
            <person name="Janitza P."/>
            <person name="Kern R."/>
            <person name="Heyl A."/>
            <person name="Rumpler F."/>
            <person name="Villalobos L.I.A.C."/>
            <person name="Clay J.M."/>
            <person name="Skokan R."/>
            <person name="Toyoda A."/>
            <person name="Suzuki Y."/>
            <person name="Kagoshima H."/>
            <person name="Schijlen E."/>
            <person name="Tajeshwar N."/>
            <person name="Catarino B."/>
            <person name="Hetherington A.J."/>
            <person name="Saltykova A."/>
            <person name="Bonnot C."/>
            <person name="Breuninger H."/>
            <person name="Symeonidi A."/>
            <person name="Radhakrishnan G.V."/>
            <person name="Van Nieuwerburgh F."/>
            <person name="Deforce D."/>
            <person name="Chang C."/>
            <person name="Karol K.G."/>
            <person name="Hedrich R."/>
            <person name="Ulvskov P."/>
            <person name="Glockner G."/>
            <person name="Delwiche C.F."/>
            <person name="Petrasek J."/>
            <person name="Van de Peer Y."/>
            <person name="Friml J."/>
            <person name="Beilby M."/>
            <person name="Dolan L."/>
            <person name="Kohara Y."/>
            <person name="Sugano S."/>
            <person name="Fujiyama A."/>
            <person name="Delaux P.-M."/>
            <person name="Quint M."/>
            <person name="TheiBen G."/>
            <person name="Hagemann M."/>
            <person name="Harholt J."/>
            <person name="Dunand C."/>
            <person name="Zachgo S."/>
            <person name="Langdale J."/>
            <person name="Maumus F."/>
            <person name="Straeten D.V.D."/>
            <person name="Gould S.B."/>
            <person name="Rensing S.A."/>
        </authorList>
    </citation>
    <scope>NUCLEOTIDE SEQUENCE [LARGE SCALE GENOMIC DNA]</scope>
    <source>
        <strain evidence="1 2">S276</strain>
    </source>
</reference>
<dbReference type="EMBL" id="BFEA01000465">
    <property type="protein sequence ID" value="GBG84141.1"/>
    <property type="molecule type" value="Genomic_DNA"/>
</dbReference>
<evidence type="ECO:0000313" key="1">
    <source>
        <dbReference type="EMBL" id="GBG84141.1"/>
    </source>
</evidence>